<organism evidence="2 3">
    <name type="scientific">Onchocerca volvulus</name>
    <dbReference type="NCBI Taxonomy" id="6282"/>
    <lineage>
        <taxon>Eukaryota</taxon>
        <taxon>Metazoa</taxon>
        <taxon>Ecdysozoa</taxon>
        <taxon>Nematoda</taxon>
        <taxon>Chromadorea</taxon>
        <taxon>Rhabditida</taxon>
        <taxon>Spirurina</taxon>
        <taxon>Spiruromorpha</taxon>
        <taxon>Filarioidea</taxon>
        <taxon>Onchocercidae</taxon>
        <taxon>Onchocerca</taxon>
    </lineage>
</organism>
<evidence type="ECO:0000256" key="1">
    <source>
        <dbReference type="SAM" id="Phobius"/>
    </source>
</evidence>
<keyword evidence="3" id="KW-1185">Reference proteome</keyword>
<protein>
    <submittedName>
        <fullName evidence="2">Uncharacterized protein</fullName>
    </submittedName>
</protein>
<dbReference type="EMBL" id="CMVM020000146">
    <property type="status" value="NOT_ANNOTATED_CDS"/>
    <property type="molecule type" value="Genomic_DNA"/>
</dbReference>
<dbReference type="AlphaFoldDB" id="A0A8R1XUA2"/>
<proteinExistence type="predicted"/>
<keyword evidence="1" id="KW-1133">Transmembrane helix</keyword>
<dbReference type="EnsemblMetazoa" id="OVOC4890.1">
    <property type="protein sequence ID" value="OVOC4890.1"/>
    <property type="gene ID" value="WBGene00241699"/>
</dbReference>
<keyword evidence="1" id="KW-0812">Transmembrane</keyword>
<sequence length="136" mass="15571">MFIVQNARTGTLIWSLVSTVFLLFILVAVLVFFIYRYGSERNKRKKYESRYGVLEGSKNNGTHREVFAEIGLIGVHQQHNKPPCTPIDDLEDFGSLDLSTNQPVENFYLSKKERSDRIRKHSGFRGRLDATSTSIS</sequence>
<keyword evidence="1" id="KW-0472">Membrane</keyword>
<reference evidence="3" key="1">
    <citation type="submission" date="2013-10" db="EMBL/GenBank/DDBJ databases">
        <title>Genome sequencing of Onchocerca volvulus.</title>
        <authorList>
            <person name="Cotton J."/>
            <person name="Tsai J."/>
            <person name="Stanley E."/>
            <person name="Tracey A."/>
            <person name="Holroyd N."/>
            <person name="Lustigman S."/>
            <person name="Berriman M."/>
        </authorList>
    </citation>
    <scope>NUCLEOTIDE SEQUENCE</scope>
</reference>
<reference evidence="2" key="2">
    <citation type="submission" date="2022-06" db="UniProtKB">
        <authorList>
            <consortium name="EnsemblMetazoa"/>
        </authorList>
    </citation>
    <scope>IDENTIFICATION</scope>
</reference>
<evidence type="ECO:0000313" key="3">
    <source>
        <dbReference type="Proteomes" id="UP000024404"/>
    </source>
</evidence>
<dbReference type="Proteomes" id="UP000024404">
    <property type="component" value="Unassembled WGS sequence"/>
</dbReference>
<name>A0A8R1XUA2_ONCVO</name>
<evidence type="ECO:0000313" key="2">
    <source>
        <dbReference type="EnsemblMetazoa" id="OVOC4890.1"/>
    </source>
</evidence>
<accession>A0A8R1XUA2</accession>
<feature type="transmembrane region" description="Helical" evidence="1">
    <location>
        <begin position="12"/>
        <end position="35"/>
    </location>
</feature>